<keyword evidence="1" id="KW-0175">Coiled coil</keyword>
<keyword evidence="3" id="KW-1185">Reference proteome</keyword>
<gene>
    <name evidence="2" type="ORF">PPRIM_AZ9-3.1.T0280076</name>
</gene>
<evidence type="ECO:0000256" key="1">
    <source>
        <dbReference type="SAM" id="Coils"/>
    </source>
</evidence>
<dbReference type="OMA" id="ILTQCEC"/>
<sequence>MQSILTQCECLDEEYKQLVIKIHDMLDDLSIVSLEFVNSKLEFLDKYSKTLKSSQIDARLHRNSQMRNLIEYIKMHKKTQVKSQAQSPPAKMAHHRPKYSFNEKAFSNLLYESMNQITQQKTLDNETELQFSKPQALKQKSLNTLQNLIKKQKNEQRKGNEDMFKLLQKCMNLISGKKDLFDDYDELQQEYQIIVKNNKHISSKVNLEMKSYKIKQNISQLIASQESFKSYLNSII</sequence>
<dbReference type="Proteomes" id="UP000688137">
    <property type="component" value="Unassembled WGS sequence"/>
</dbReference>
<organism evidence="2 3">
    <name type="scientific">Paramecium primaurelia</name>
    <dbReference type="NCBI Taxonomy" id="5886"/>
    <lineage>
        <taxon>Eukaryota</taxon>
        <taxon>Sar</taxon>
        <taxon>Alveolata</taxon>
        <taxon>Ciliophora</taxon>
        <taxon>Intramacronucleata</taxon>
        <taxon>Oligohymenophorea</taxon>
        <taxon>Peniculida</taxon>
        <taxon>Parameciidae</taxon>
        <taxon>Paramecium</taxon>
    </lineage>
</organism>
<evidence type="ECO:0000313" key="2">
    <source>
        <dbReference type="EMBL" id="CAD8058896.1"/>
    </source>
</evidence>
<dbReference type="AlphaFoldDB" id="A0A8S1L2K3"/>
<name>A0A8S1L2K3_PARPR</name>
<feature type="coiled-coil region" evidence="1">
    <location>
        <begin position="142"/>
        <end position="197"/>
    </location>
</feature>
<evidence type="ECO:0000313" key="3">
    <source>
        <dbReference type="Proteomes" id="UP000688137"/>
    </source>
</evidence>
<proteinExistence type="predicted"/>
<comment type="caution">
    <text evidence="2">The sequence shown here is derived from an EMBL/GenBank/DDBJ whole genome shotgun (WGS) entry which is preliminary data.</text>
</comment>
<reference evidence="2" key="1">
    <citation type="submission" date="2021-01" db="EMBL/GenBank/DDBJ databases">
        <authorList>
            <consortium name="Genoscope - CEA"/>
            <person name="William W."/>
        </authorList>
    </citation>
    <scope>NUCLEOTIDE SEQUENCE</scope>
</reference>
<dbReference type="EMBL" id="CAJJDM010000027">
    <property type="protein sequence ID" value="CAD8058896.1"/>
    <property type="molecule type" value="Genomic_DNA"/>
</dbReference>
<protein>
    <submittedName>
        <fullName evidence="2">Uncharacterized protein</fullName>
    </submittedName>
</protein>
<accession>A0A8S1L2K3</accession>